<dbReference type="AlphaFoldDB" id="A0A804NYC9"/>
<dbReference type="Pfam" id="PF00225">
    <property type="entry name" value="Kinesin"/>
    <property type="match status" value="2"/>
</dbReference>
<dbReference type="SMART" id="SM00129">
    <property type="entry name" value="KISc"/>
    <property type="match status" value="1"/>
</dbReference>
<dbReference type="Gene3D" id="3.40.850.10">
    <property type="entry name" value="Kinesin motor domain"/>
    <property type="match status" value="1"/>
</dbReference>
<reference evidence="8" key="2">
    <citation type="submission" date="2019-07" db="EMBL/GenBank/DDBJ databases">
        <authorList>
            <person name="Seetharam A."/>
            <person name="Woodhouse M."/>
            <person name="Cannon E."/>
        </authorList>
    </citation>
    <scope>NUCLEOTIDE SEQUENCE [LARGE SCALE GENOMIC DNA]</scope>
    <source>
        <strain evidence="8">cv. B73</strain>
    </source>
</reference>
<dbReference type="InterPro" id="IPR027640">
    <property type="entry name" value="Kinesin-like_fam"/>
</dbReference>
<evidence type="ECO:0000256" key="1">
    <source>
        <dbReference type="ARBA" id="ARBA00022701"/>
    </source>
</evidence>
<evidence type="ECO:0000313" key="8">
    <source>
        <dbReference type="EnsemblPlants" id="Zm00001eb195540_P001"/>
    </source>
</evidence>
<keyword evidence="9" id="KW-1185">Reference proteome</keyword>
<name>A0A804NYC9_MAIZE</name>
<protein>
    <recommendedName>
        <fullName evidence="7">Kinesin motor domain-containing protein</fullName>
    </recommendedName>
</protein>
<dbReference type="GO" id="GO:0008017">
    <property type="term" value="F:microtubule binding"/>
    <property type="evidence" value="ECO:0007669"/>
    <property type="project" value="InterPro"/>
</dbReference>
<dbReference type="GO" id="GO:0007018">
    <property type="term" value="P:microtubule-based movement"/>
    <property type="evidence" value="ECO:0007669"/>
    <property type="project" value="InterPro"/>
</dbReference>
<dbReference type="InterPro" id="IPR019821">
    <property type="entry name" value="Kinesin_motor_CS"/>
</dbReference>
<dbReference type="SUPFAM" id="SSF52540">
    <property type="entry name" value="P-loop containing nucleoside triphosphate hydrolases"/>
    <property type="match status" value="1"/>
</dbReference>
<dbReference type="Proteomes" id="UP000007305">
    <property type="component" value="Chromosome 4"/>
</dbReference>
<accession>A0A804NYC9</accession>
<evidence type="ECO:0000259" key="7">
    <source>
        <dbReference type="PROSITE" id="PS50067"/>
    </source>
</evidence>
<evidence type="ECO:0000313" key="9">
    <source>
        <dbReference type="Proteomes" id="UP000007305"/>
    </source>
</evidence>
<evidence type="ECO:0000256" key="3">
    <source>
        <dbReference type="ARBA" id="ARBA00022840"/>
    </source>
</evidence>
<organism evidence="8 9">
    <name type="scientific">Zea mays</name>
    <name type="common">Maize</name>
    <dbReference type="NCBI Taxonomy" id="4577"/>
    <lineage>
        <taxon>Eukaryota</taxon>
        <taxon>Viridiplantae</taxon>
        <taxon>Streptophyta</taxon>
        <taxon>Embryophyta</taxon>
        <taxon>Tracheophyta</taxon>
        <taxon>Spermatophyta</taxon>
        <taxon>Magnoliopsida</taxon>
        <taxon>Liliopsida</taxon>
        <taxon>Poales</taxon>
        <taxon>Poaceae</taxon>
        <taxon>PACMAD clade</taxon>
        <taxon>Panicoideae</taxon>
        <taxon>Andropogonodae</taxon>
        <taxon>Andropogoneae</taxon>
        <taxon>Tripsacinae</taxon>
        <taxon>Zea</taxon>
    </lineage>
</organism>
<dbReference type="PANTHER" id="PTHR47968:SF36">
    <property type="entry name" value="KINESIN HEAVY CHAIN ISOFORM X1"/>
    <property type="match status" value="1"/>
</dbReference>
<dbReference type="GO" id="GO:0005524">
    <property type="term" value="F:ATP binding"/>
    <property type="evidence" value="ECO:0007669"/>
    <property type="project" value="UniProtKB-KW"/>
</dbReference>
<dbReference type="InterPro" id="IPR027417">
    <property type="entry name" value="P-loop_NTPase"/>
</dbReference>
<keyword evidence="4" id="KW-0175">Coiled coil</keyword>
<sequence>MNSSDADPVIIPRAVRDVFDTVRQADDREFLIRVSYMEIYNEEINDLLTLEGQKLKIHESLDRGVYVSANMNFGETNMNMRSSRSHTIFRMVIESSGKDQTDGGDVIRISVLNLVDLAGSERIIKTGATRAHVVSAILNFSENCTPEILTPYLDGIVNKLLVLLQNGKQMVHMGALTALASVADSSQVLFTWEFYA</sequence>
<dbReference type="InterPro" id="IPR001752">
    <property type="entry name" value="Kinesin_motor_dom"/>
</dbReference>
<keyword evidence="3" id="KW-0067">ATP-binding</keyword>
<dbReference type="GO" id="GO:0005874">
    <property type="term" value="C:microtubule"/>
    <property type="evidence" value="ECO:0007669"/>
    <property type="project" value="UniProtKB-KW"/>
</dbReference>
<comment type="caution">
    <text evidence="6">Lacks conserved residue(s) required for the propagation of feature annotation.</text>
</comment>
<proteinExistence type="inferred from homology"/>
<dbReference type="InParanoid" id="A0A804NYC9"/>
<comment type="similarity">
    <text evidence="6">Belongs to the TRAFAC class myosin-kinesin ATPase superfamily. Kinesin family.</text>
</comment>
<dbReference type="EnsemblPlants" id="Zm00001eb195540_T001">
    <property type="protein sequence ID" value="Zm00001eb195540_P001"/>
    <property type="gene ID" value="Zm00001eb195540"/>
</dbReference>
<dbReference type="PANTHER" id="PTHR47968">
    <property type="entry name" value="CENTROMERE PROTEIN E"/>
    <property type="match status" value="1"/>
</dbReference>
<keyword evidence="2" id="KW-0547">Nucleotide-binding</keyword>
<dbReference type="InterPro" id="IPR011989">
    <property type="entry name" value="ARM-like"/>
</dbReference>
<dbReference type="PROSITE" id="PS00411">
    <property type="entry name" value="KINESIN_MOTOR_1"/>
    <property type="match status" value="1"/>
</dbReference>
<keyword evidence="1" id="KW-0493">Microtubule</keyword>
<evidence type="ECO:0000256" key="5">
    <source>
        <dbReference type="ARBA" id="ARBA00023175"/>
    </source>
</evidence>
<dbReference type="InterPro" id="IPR036961">
    <property type="entry name" value="Kinesin_motor_dom_sf"/>
</dbReference>
<dbReference type="Gramene" id="Zm00001eb195540_T001">
    <property type="protein sequence ID" value="Zm00001eb195540_P001"/>
    <property type="gene ID" value="Zm00001eb195540"/>
</dbReference>
<reference evidence="8" key="3">
    <citation type="submission" date="2021-05" db="UniProtKB">
        <authorList>
            <consortium name="EnsemblPlants"/>
        </authorList>
    </citation>
    <scope>IDENTIFICATION</scope>
    <source>
        <strain evidence="8">cv. B73</strain>
    </source>
</reference>
<evidence type="ECO:0000256" key="6">
    <source>
        <dbReference type="PROSITE-ProRule" id="PRU00283"/>
    </source>
</evidence>
<evidence type="ECO:0000256" key="2">
    <source>
        <dbReference type="ARBA" id="ARBA00022741"/>
    </source>
</evidence>
<dbReference type="PRINTS" id="PR00380">
    <property type="entry name" value="KINESINHEAVY"/>
</dbReference>
<dbReference type="Gene3D" id="1.25.10.10">
    <property type="entry name" value="Leucine-rich Repeat Variant"/>
    <property type="match status" value="1"/>
</dbReference>
<dbReference type="GO" id="GO:0003777">
    <property type="term" value="F:microtubule motor activity"/>
    <property type="evidence" value="ECO:0007669"/>
    <property type="project" value="InterPro"/>
</dbReference>
<dbReference type="PROSITE" id="PS50067">
    <property type="entry name" value="KINESIN_MOTOR_2"/>
    <property type="match status" value="1"/>
</dbReference>
<feature type="domain" description="Kinesin motor" evidence="7">
    <location>
        <begin position="1"/>
        <end position="129"/>
    </location>
</feature>
<evidence type="ECO:0000256" key="4">
    <source>
        <dbReference type="ARBA" id="ARBA00023054"/>
    </source>
</evidence>
<reference evidence="9" key="1">
    <citation type="journal article" date="2009" name="Science">
        <title>The B73 maize genome: complexity, diversity, and dynamics.</title>
        <authorList>
            <person name="Schnable P.S."/>
            <person name="Ware D."/>
            <person name="Fulton R.S."/>
            <person name="Stein J.C."/>
            <person name="Wei F."/>
            <person name="Pasternak S."/>
            <person name="Liang C."/>
            <person name="Zhang J."/>
            <person name="Fulton L."/>
            <person name="Graves T.A."/>
            <person name="Minx P."/>
            <person name="Reily A.D."/>
            <person name="Courtney L."/>
            <person name="Kruchowski S.S."/>
            <person name="Tomlinson C."/>
            <person name="Strong C."/>
            <person name="Delehaunty K."/>
            <person name="Fronick C."/>
            <person name="Courtney B."/>
            <person name="Rock S.M."/>
            <person name="Belter E."/>
            <person name="Du F."/>
            <person name="Kim K."/>
            <person name="Abbott R.M."/>
            <person name="Cotton M."/>
            <person name="Levy A."/>
            <person name="Marchetto P."/>
            <person name="Ochoa K."/>
            <person name="Jackson S.M."/>
            <person name="Gillam B."/>
            <person name="Chen W."/>
            <person name="Yan L."/>
            <person name="Higginbotham J."/>
            <person name="Cardenas M."/>
            <person name="Waligorski J."/>
            <person name="Applebaum E."/>
            <person name="Phelps L."/>
            <person name="Falcone J."/>
            <person name="Kanchi K."/>
            <person name="Thane T."/>
            <person name="Scimone A."/>
            <person name="Thane N."/>
            <person name="Henke J."/>
            <person name="Wang T."/>
            <person name="Ruppert J."/>
            <person name="Shah N."/>
            <person name="Rotter K."/>
            <person name="Hodges J."/>
            <person name="Ingenthron E."/>
            <person name="Cordes M."/>
            <person name="Kohlberg S."/>
            <person name="Sgro J."/>
            <person name="Delgado B."/>
            <person name="Mead K."/>
            <person name="Chinwalla A."/>
            <person name="Leonard S."/>
            <person name="Crouse K."/>
            <person name="Collura K."/>
            <person name="Kudrna D."/>
            <person name="Currie J."/>
            <person name="He R."/>
            <person name="Angelova A."/>
            <person name="Rajasekar S."/>
            <person name="Mueller T."/>
            <person name="Lomeli R."/>
            <person name="Scara G."/>
            <person name="Ko A."/>
            <person name="Delaney K."/>
            <person name="Wissotski M."/>
            <person name="Lopez G."/>
            <person name="Campos D."/>
            <person name="Braidotti M."/>
            <person name="Ashley E."/>
            <person name="Golser W."/>
            <person name="Kim H."/>
            <person name="Lee S."/>
            <person name="Lin J."/>
            <person name="Dujmic Z."/>
            <person name="Kim W."/>
            <person name="Talag J."/>
            <person name="Zuccolo A."/>
            <person name="Fan C."/>
            <person name="Sebastian A."/>
            <person name="Kramer M."/>
            <person name="Spiegel L."/>
            <person name="Nascimento L."/>
            <person name="Zutavern T."/>
            <person name="Miller B."/>
            <person name="Ambroise C."/>
            <person name="Muller S."/>
            <person name="Spooner W."/>
            <person name="Narechania A."/>
            <person name="Ren L."/>
            <person name="Wei S."/>
            <person name="Kumari S."/>
            <person name="Faga B."/>
            <person name="Levy M.J."/>
            <person name="McMahan L."/>
            <person name="Van Buren P."/>
            <person name="Vaughn M.W."/>
            <person name="Ying K."/>
            <person name="Yeh C.-T."/>
            <person name="Emrich S.J."/>
            <person name="Jia Y."/>
            <person name="Kalyanaraman A."/>
            <person name="Hsia A.-P."/>
            <person name="Barbazuk W.B."/>
            <person name="Baucom R.S."/>
            <person name="Brutnell T.P."/>
            <person name="Carpita N.C."/>
            <person name="Chaparro C."/>
            <person name="Chia J.-M."/>
            <person name="Deragon J.-M."/>
            <person name="Estill J.C."/>
            <person name="Fu Y."/>
            <person name="Jeddeloh J.A."/>
            <person name="Han Y."/>
            <person name="Lee H."/>
            <person name="Li P."/>
            <person name="Lisch D.R."/>
            <person name="Liu S."/>
            <person name="Liu Z."/>
            <person name="Nagel D.H."/>
            <person name="McCann M.C."/>
            <person name="SanMiguel P."/>
            <person name="Myers A.M."/>
            <person name="Nettleton D."/>
            <person name="Nguyen J."/>
            <person name="Penning B.W."/>
            <person name="Ponnala L."/>
            <person name="Schneider K.L."/>
            <person name="Schwartz D.C."/>
            <person name="Sharma A."/>
            <person name="Soderlund C."/>
            <person name="Springer N.M."/>
            <person name="Sun Q."/>
            <person name="Wang H."/>
            <person name="Waterman M."/>
            <person name="Westerman R."/>
            <person name="Wolfgruber T.K."/>
            <person name="Yang L."/>
            <person name="Yu Y."/>
            <person name="Zhang L."/>
            <person name="Zhou S."/>
            <person name="Zhu Q."/>
            <person name="Bennetzen J.L."/>
            <person name="Dawe R.K."/>
            <person name="Jiang J."/>
            <person name="Jiang N."/>
            <person name="Presting G.G."/>
            <person name="Wessler S.R."/>
            <person name="Aluru S."/>
            <person name="Martienssen R.A."/>
            <person name="Clifton S.W."/>
            <person name="McCombie W.R."/>
            <person name="Wing R.A."/>
            <person name="Wilson R.K."/>
        </authorList>
    </citation>
    <scope>NUCLEOTIDE SEQUENCE [LARGE SCALE GENOMIC DNA]</scope>
    <source>
        <strain evidence="9">cv. B73</strain>
    </source>
</reference>
<keyword evidence="5" id="KW-0505">Motor protein</keyword>